<organism evidence="1">
    <name type="scientific">Eutreptiella gymnastica</name>
    <dbReference type="NCBI Taxonomy" id="73025"/>
    <lineage>
        <taxon>Eukaryota</taxon>
        <taxon>Discoba</taxon>
        <taxon>Euglenozoa</taxon>
        <taxon>Euglenida</taxon>
        <taxon>Spirocuta</taxon>
        <taxon>Euglenophyceae</taxon>
        <taxon>Eutreptiales</taxon>
        <taxon>Eutreptiaceae</taxon>
        <taxon>Eutreptiella</taxon>
    </lineage>
</organism>
<dbReference type="EMBL" id="HBGA01083581">
    <property type="protein sequence ID" value="CAD9020073.1"/>
    <property type="molecule type" value="Transcribed_RNA"/>
</dbReference>
<protein>
    <submittedName>
        <fullName evidence="1">Uncharacterized protein</fullName>
    </submittedName>
</protein>
<dbReference type="AlphaFoldDB" id="A0A7S1IRI1"/>
<gene>
    <name evidence="1" type="ORF">EGYM00392_LOCUS31187</name>
</gene>
<name>A0A7S1IRI1_9EUGL</name>
<reference evidence="1" key="1">
    <citation type="submission" date="2021-01" db="EMBL/GenBank/DDBJ databases">
        <authorList>
            <person name="Corre E."/>
            <person name="Pelletier E."/>
            <person name="Niang G."/>
            <person name="Scheremetjew M."/>
            <person name="Finn R."/>
            <person name="Kale V."/>
            <person name="Holt S."/>
            <person name="Cochrane G."/>
            <person name="Meng A."/>
            <person name="Brown T."/>
            <person name="Cohen L."/>
        </authorList>
    </citation>
    <scope>NUCLEOTIDE SEQUENCE</scope>
    <source>
        <strain evidence="1">NIES-381</strain>
    </source>
</reference>
<proteinExistence type="predicted"/>
<accession>A0A7S1IRI1</accession>
<evidence type="ECO:0000313" key="1">
    <source>
        <dbReference type="EMBL" id="CAD9020073.1"/>
    </source>
</evidence>
<sequence>MQLFLFGRAHGGGTTLLRTYSGRPSSHTGGNSVSDKARVAPPTRRFTVCKNGFMVQGPIVMSRLMKPRDSEGFEKERHGVICENNIQGDKRNACGADGFYSPWWWGHECSSATIFFCVQACGQYALKEKPWSNHSV</sequence>